<name>W4RL99_9BACI</name>
<dbReference type="GO" id="GO:0016987">
    <property type="term" value="F:sigma factor activity"/>
    <property type="evidence" value="ECO:0007669"/>
    <property type="project" value="InterPro"/>
</dbReference>
<gene>
    <name evidence="2" type="ORF">JCM21738_1067</name>
</gene>
<dbReference type="InterPro" id="IPR013324">
    <property type="entry name" value="RNA_pol_sigma_r3/r4-like"/>
</dbReference>
<dbReference type="AlphaFoldDB" id="W4RL99"/>
<reference evidence="2 3" key="1">
    <citation type="submission" date="2013-12" db="EMBL/GenBank/DDBJ databases">
        <title>NBRP : Genome information of microbial organism related human and environment.</title>
        <authorList>
            <person name="Hattori M."/>
            <person name="Oshima K."/>
            <person name="Inaba H."/>
            <person name="Suda W."/>
            <person name="Sakamoto M."/>
            <person name="Iino T."/>
            <person name="Kitahara M."/>
            <person name="Oshida Y."/>
            <person name="Iida T."/>
            <person name="Kudo T."/>
            <person name="Itoh T."/>
            <person name="Ahmed I."/>
            <person name="Ohkuma M."/>
        </authorList>
    </citation>
    <scope>NUCLEOTIDE SEQUENCE [LARGE SCALE GENOMIC DNA]</scope>
    <source>
        <strain evidence="2 3">JCM 21738</strain>
    </source>
</reference>
<dbReference type="Proteomes" id="UP000018949">
    <property type="component" value="Unassembled WGS sequence"/>
</dbReference>
<dbReference type="InterPro" id="IPR036388">
    <property type="entry name" value="WH-like_DNA-bd_sf"/>
</dbReference>
<evidence type="ECO:0000259" key="1">
    <source>
        <dbReference type="Pfam" id="PF08281"/>
    </source>
</evidence>
<dbReference type="InterPro" id="IPR013249">
    <property type="entry name" value="RNA_pol_sigma70_r4_t2"/>
</dbReference>
<dbReference type="GO" id="GO:0006352">
    <property type="term" value="P:DNA-templated transcription initiation"/>
    <property type="evidence" value="ECO:0007669"/>
    <property type="project" value="InterPro"/>
</dbReference>
<protein>
    <recommendedName>
        <fullName evidence="1">RNA polymerase sigma factor 70 region 4 type 2 domain-containing protein</fullName>
    </recommendedName>
</protein>
<dbReference type="Pfam" id="PF08281">
    <property type="entry name" value="Sigma70_r4_2"/>
    <property type="match status" value="1"/>
</dbReference>
<dbReference type="Gene3D" id="1.10.10.10">
    <property type="entry name" value="Winged helix-like DNA-binding domain superfamily/Winged helix DNA-binding domain"/>
    <property type="match status" value="1"/>
</dbReference>
<accession>W4RL99</accession>
<evidence type="ECO:0000313" key="2">
    <source>
        <dbReference type="EMBL" id="GAE44359.1"/>
    </source>
</evidence>
<dbReference type="EMBL" id="BAUW01000008">
    <property type="protein sequence ID" value="GAE44359.1"/>
    <property type="molecule type" value="Genomic_DNA"/>
</dbReference>
<organism evidence="2 3">
    <name type="scientific">Mesobacillus boroniphilus JCM 21738</name>
    <dbReference type="NCBI Taxonomy" id="1294265"/>
    <lineage>
        <taxon>Bacteria</taxon>
        <taxon>Bacillati</taxon>
        <taxon>Bacillota</taxon>
        <taxon>Bacilli</taxon>
        <taxon>Bacillales</taxon>
        <taxon>Bacillaceae</taxon>
        <taxon>Mesobacillus</taxon>
    </lineage>
</organism>
<sequence>MITLKKVEECSTKEISEILGWSESKIRKTLSRGLAALKKMDVVEGSEYFEETF</sequence>
<comment type="caution">
    <text evidence="2">The sequence shown here is derived from an EMBL/GenBank/DDBJ whole genome shotgun (WGS) entry which is preliminary data.</text>
</comment>
<dbReference type="GO" id="GO:0003677">
    <property type="term" value="F:DNA binding"/>
    <property type="evidence" value="ECO:0007669"/>
    <property type="project" value="InterPro"/>
</dbReference>
<keyword evidence="3" id="KW-1185">Reference proteome</keyword>
<evidence type="ECO:0000313" key="3">
    <source>
        <dbReference type="Proteomes" id="UP000018949"/>
    </source>
</evidence>
<feature type="domain" description="RNA polymerase sigma factor 70 region 4 type 2" evidence="1">
    <location>
        <begin position="2"/>
        <end position="37"/>
    </location>
</feature>
<dbReference type="SUPFAM" id="SSF88659">
    <property type="entry name" value="Sigma3 and sigma4 domains of RNA polymerase sigma factors"/>
    <property type="match status" value="1"/>
</dbReference>
<proteinExistence type="predicted"/>